<dbReference type="AlphaFoldDB" id="A0A6I6MHN1"/>
<evidence type="ECO:0000313" key="1">
    <source>
        <dbReference type="EMBL" id="QGZ94435.1"/>
    </source>
</evidence>
<keyword evidence="2" id="KW-1185">Reference proteome</keyword>
<reference evidence="2" key="1">
    <citation type="submission" date="2019-12" db="EMBL/GenBank/DDBJ databases">
        <title>Complete genome of Terracaulis silvestris 0127_4.</title>
        <authorList>
            <person name="Vieira S."/>
            <person name="Riedel T."/>
            <person name="Sproer C."/>
            <person name="Pascual J."/>
            <person name="Boedeker C."/>
            <person name="Overmann J."/>
        </authorList>
    </citation>
    <scope>NUCLEOTIDE SEQUENCE [LARGE SCALE GENOMIC DNA]</scope>
    <source>
        <strain evidence="2">0127_4</strain>
    </source>
</reference>
<evidence type="ECO:0000313" key="2">
    <source>
        <dbReference type="Proteomes" id="UP000431269"/>
    </source>
</evidence>
<sequence length="221" mass="24463">MSLAHIDVWVFDLDNTLYPAPVLYDEIGERMTAYIARTLGVETDAALELRERYFHEYGATIVGLVRHHAIDAPDFLRDVHTADHSVLMIDPELRGLIEALPGRRIIHTNGGGGHAERVLASLGLADLFDTVFDIESAGLAPKPQRESYERLVQACGFDPRKAVLIEDSLRNLPPAHAMGFTTALIGADCPEPRPAYVDYWSRDLKHLLSDWIGVASPTQAP</sequence>
<gene>
    <name evidence="1" type="ORF">DSM104635_01253</name>
</gene>
<dbReference type="InterPro" id="IPR036412">
    <property type="entry name" value="HAD-like_sf"/>
</dbReference>
<dbReference type="SFLD" id="SFLDG01129">
    <property type="entry name" value="C1.5:_HAD__Beta-PGM__Phosphata"/>
    <property type="match status" value="1"/>
</dbReference>
<protein>
    <submittedName>
        <fullName evidence="1">Pyrimidine 5'-nucleotidase</fullName>
    </submittedName>
</protein>
<dbReference type="KEGG" id="tsv:DSM104635_01253"/>
<dbReference type="PANTHER" id="PTHR12725:SF117">
    <property type="entry name" value="HALOACID DEHALOGENASE-LIKE HYDROLASE"/>
    <property type="match status" value="1"/>
</dbReference>
<dbReference type="NCBIfam" id="TIGR01509">
    <property type="entry name" value="HAD-SF-IA-v3"/>
    <property type="match status" value="1"/>
</dbReference>
<dbReference type="InterPro" id="IPR023214">
    <property type="entry name" value="HAD_sf"/>
</dbReference>
<dbReference type="SFLD" id="SFLDS00003">
    <property type="entry name" value="Haloacid_Dehalogenase"/>
    <property type="match status" value="1"/>
</dbReference>
<dbReference type="SFLD" id="SFLDG01132">
    <property type="entry name" value="C1.5.3:_5'-Nucleotidase_Like"/>
    <property type="match status" value="1"/>
</dbReference>
<dbReference type="EMBL" id="CP047045">
    <property type="protein sequence ID" value="QGZ94435.1"/>
    <property type="molecule type" value="Genomic_DNA"/>
</dbReference>
<dbReference type="NCBIfam" id="TIGR01993">
    <property type="entry name" value="Pyr-5-nucltdase"/>
    <property type="match status" value="1"/>
</dbReference>
<dbReference type="PANTHER" id="PTHR12725">
    <property type="entry name" value="HALOACID DEHALOGENASE-LIKE HYDROLASE"/>
    <property type="match status" value="1"/>
</dbReference>
<dbReference type="SUPFAM" id="SSF56784">
    <property type="entry name" value="HAD-like"/>
    <property type="match status" value="1"/>
</dbReference>
<dbReference type="Gene3D" id="1.10.150.450">
    <property type="match status" value="1"/>
</dbReference>
<accession>A0A6I6MHN1</accession>
<proteinExistence type="predicted"/>
<dbReference type="InterPro" id="IPR010237">
    <property type="entry name" value="Pyr-5-nucltdase"/>
</dbReference>
<name>A0A6I6MHN1_9CAUL</name>
<dbReference type="RefSeq" id="WP_158765374.1">
    <property type="nucleotide sequence ID" value="NZ_CP047045.1"/>
</dbReference>
<organism evidence="1 2">
    <name type="scientific">Terricaulis silvestris</name>
    <dbReference type="NCBI Taxonomy" id="2686094"/>
    <lineage>
        <taxon>Bacteria</taxon>
        <taxon>Pseudomonadati</taxon>
        <taxon>Pseudomonadota</taxon>
        <taxon>Alphaproteobacteria</taxon>
        <taxon>Caulobacterales</taxon>
        <taxon>Caulobacteraceae</taxon>
        <taxon>Terricaulis</taxon>
    </lineage>
</organism>
<dbReference type="Proteomes" id="UP000431269">
    <property type="component" value="Chromosome"/>
</dbReference>
<dbReference type="InterPro" id="IPR006439">
    <property type="entry name" value="HAD-SF_hydro_IA"/>
</dbReference>
<dbReference type="Pfam" id="PF00702">
    <property type="entry name" value="Hydrolase"/>
    <property type="match status" value="1"/>
</dbReference>
<dbReference type="Gene3D" id="3.40.50.1000">
    <property type="entry name" value="HAD superfamily/HAD-like"/>
    <property type="match status" value="1"/>
</dbReference>